<evidence type="ECO:0000259" key="2">
    <source>
        <dbReference type="Pfam" id="PF18625"/>
    </source>
</evidence>
<feature type="compositionally biased region" description="Gly residues" evidence="1">
    <location>
        <begin position="295"/>
        <end position="317"/>
    </location>
</feature>
<feature type="compositionally biased region" description="Gly residues" evidence="1">
    <location>
        <begin position="337"/>
        <end position="382"/>
    </location>
</feature>
<feature type="domain" description="ESX-1 secretion-associated protein EspB PPE" evidence="3">
    <location>
        <begin position="131"/>
        <end position="292"/>
    </location>
</feature>
<feature type="region of interest" description="Disordered" evidence="1">
    <location>
        <begin position="270"/>
        <end position="519"/>
    </location>
</feature>
<name>A0A1H6J442_MYCRU</name>
<dbReference type="Pfam" id="PF21856">
    <property type="entry name" value="EspB_PPE"/>
    <property type="match status" value="1"/>
</dbReference>
<feature type="compositionally biased region" description="Gly residues" evidence="1">
    <location>
        <begin position="400"/>
        <end position="417"/>
    </location>
</feature>
<evidence type="ECO:0000256" key="1">
    <source>
        <dbReference type="SAM" id="MobiDB-lite"/>
    </source>
</evidence>
<dbReference type="PRINTS" id="PR01228">
    <property type="entry name" value="EGGSHELL"/>
</dbReference>
<feature type="compositionally biased region" description="Gly residues" evidence="1">
    <location>
        <begin position="510"/>
        <end position="519"/>
    </location>
</feature>
<accession>A0A1H6J442</accession>
<feature type="compositionally biased region" description="Gly residues" evidence="1">
    <location>
        <begin position="447"/>
        <end position="470"/>
    </location>
</feature>
<gene>
    <name evidence="4" type="ORF">SAMN04489835_1522</name>
</gene>
<feature type="compositionally biased region" description="Low complexity" evidence="1">
    <location>
        <begin position="424"/>
        <end position="446"/>
    </location>
</feature>
<dbReference type="InterPro" id="IPR054056">
    <property type="entry name" value="EspB_PPE"/>
</dbReference>
<dbReference type="RefSeq" id="WP_235632212.1">
    <property type="nucleotide sequence ID" value="NZ_LT629971.1"/>
</dbReference>
<feature type="compositionally biased region" description="Basic and acidic residues" evidence="1">
    <location>
        <begin position="473"/>
        <end position="495"/>
    </location>
</feature>
<dbReference type="STRING" id="370526.SAMN04489835_1522"/>
<evidence type="ECO:0000259" key="3">
    <source>
        <dbReference type="Pfam" id="PF21856"/>
    </source>
</evidence>
<dbReference type="AlphaFoldDB" id="A0A1H6J442"/>
<evidence type="ECO:0000313" key="5">
    <source>
        <dbReference type="Proteomes" id="UP000182915"/>
    </source>
</evidence>
<dbReference type="InterPro" id="IPR038332">
    <property type="entry name" value="PPE_sf"/>
</dbReference>
<evidence type="ECO:0000313" key="4">
    <source>
        <dbReference type="EMBL" id="SEH56700.1"/>
    </source>
</evidence>
<organism evidence="4 5">
    <name type="scientific">Mycolicibacterium rutilum</name>
    <name type="common">Mycobacterium rutilum</name>
    <dbReference type="NCBI Taxonomy" id="370526"/>
    <lineage>
        <taxon>Bacteria</taxon>
        <taxon>Bacillati</taxon>
        <taxon>Actinomycetota</taxon>
        <taxon>Actinomycetes</taxon>
        <taxon>Mycobacteriales</taxon>
        <taxon>Mycobacteriaceae</taxon>
        <taxon>Mycolicibacterium</taxon>
    </lineage>
</organism>
<dbReference type="Proteomes" id="UP000182915">
    <property type="component" value="Chromosome I"/>
</dbReference>
<feature type="region of interest" description="Disordered" evidence="1">
    <location>
        <begin position="1"/>
        <end position="23"/>
    </location>
</feature>
<keyword evidence="5" id="KW-1185">Reference proteome</keyword>
<dbReference type="EMBL" id="LT629971">
    <property type="protein sequence ID" value="SEH56700.1"/>
    <property type="molecule type" value="Genomic_DNA"/>
</dbReference>
<dbReference type="InterPro" id="IPR041275">
    <property type="entry name" value="EspB_PE"/>
</dbReference>
<reference evidence="5" key="1">
    <citation type="submission" date="2016-10" db="EMBL/GenBank/DDBJ databases">
        <authorList>
            <person name="Varghese N."/>
            <person name="Submissions S."/>
        </authorList>
    </citation>
    <scope>NUCLEOTIDE SEQUENCE [LARGE SCALE GENOMIC DNA]</scope>
    <source>
        <strain evidence="5">DSM 45405</strain>
    </source>
</reference>
<proteinExistence type="predicted"/>
<dbReference type="Pfam" id="PF18625">
    <property type="entry name" value="EspB_PE"/>
    <property type="match status" value="1"/>
</dbReference>
<protein>
    <submittedName>
        <fullName evidence="4">Uncharacterized protein</fullName>
    </submittedName>
</protein>
<feature type="domain" description="ESX-1 secretion-associated protein EspB PE" evidence="2">
    <location>
        <begin position="11"/>
        <end position="88"/>
    </location>
</feature>
<sequence length="519" mass="51720">MGNEQRVVPESLERQANEMDDGQAWHNPAAEAVVPPDALPSSSAAVANLNANAQSLLEFQNWAEAENKRIAEMLKIAAGEYRRVDEQYGQALDNPERRAAVEAIAVPAPSTPPAPVPTPVGAQQSLEANGYSDVYQTQADLTSPDDGASLKTAMLQWALASKRTADKVPSPPPGDWEGEAADAAFARMTEFAGHLRQLSTAWEDLGEAAAKIVEAHNSAKSRHTEIHAEYQKLDEMLKKAAAEITAENAAVMQAAMEMIRARMQALQEESDEVREEYAGASTFSPVRPEMPTDRGSGGSGGAASGSGDGGGGAGGDQPTGDPAAMAEKMAQSLGGESPTGGTGQSGGSPAGGGGSPSGGSGAQSGGSGAGGGTPSGLPGGGQSTPKLPTDPSLRPAAASGAGGGGAGGGAGGGGGGMPATPMSAPVTAETVAPAPTTTAAATAAPAQGGGGGATGGMGGGMAPMGHGAGAQQGKEKKRDARLAPDEDLYTEDRPWTEAVIGNRRRREAGKGGGEGADTK</sequence>
<dbReference type="Gene3D" id="1.20.1260.20">
    <property type="entry name" value="PPE superfamily"/>
    <property type="match status" value="1"/>
</dbReference>